<dbReference type="Proteomes" id="UP000724874">
    <property type="component" value="Unassembled WGS sequence"/>
</dbReference>
<evidence type="ECO:0000313" key="1">
    <source>
        <dbReference type="EMBL" id="KAF8884057.1"/>
    </source>
</evidence>
<dbReference type="EMBL" id="JADNYJ010000111">
    <property type="protein sequence ID" value="KAF8884057.1"/>
    <property type="molecule type" value="Genomic_DNA"/>
</dbReference>
<name>A0A9P5TI94_GYMJU</name>
<organism evidence="1 2">
    <name type="scientific">Gymnopilus junonius</name>
    <name type="common">Spectacular rustgill mushroom</name>
    <name type="synonym">Gymnopilus spectabilis subsp. junonius</name>
    <dbReference type="NCBI Taxonomy" id="109634"/>
    <lineage>
        <taxon>Eukaryota</taxon>
        <taxon>Fungi</taxon>
        <taxon>Dikarya</taxon>
        <taxon>Basidiomycota</taxon>
        <taxon>Agaricomycotina</taxon>
        <taxon>Agaricomycetes</taxon>
        <taxon>Agaricomycetidae</taxon>
        <taxon>Agaricales</taxon>
        <taxon>Agaricineae</taxon>
        <taxon>Hymenogastraceae</taxon>
        <taxon>Gymnopilus</taxon>
    </lineage>
</organism>
<keyword evidence="2" id="KW-1185">Reference proteome</keyword>
<accession>A0A9P5TI94</accession>
<dbReference type="AlphaFoldDB" id="A0A9P5TI94"/>
<sequence>MDFLKSEIIFSKPRIPDFADDTRLKIYTGHQGVTTTTVLAVNVGGAVGIATMRIAGLHETFLGYCSMFSLVRWIIFTLKCMMHPTEAHWNQCPLKPCALTSCDPELLVTCLDVYY</sequence>
<comment type="caution">
    <text evidence="1">The sequence shown here is derived from an EMBL/GenBank/DDBJ whole genome shotgun (WGS) entry which is preliminary data.</text>
</comment>
<reference evidence="1" key="1">
    <citation type="submission" date="2020-11" db="EMBL/GenBank/DDBJ databases">
        <authorList>
            <consortium name="DOE Joint Genome Institute"/>
            <person name="Ahrendt S."/>
            <person name="Riley R."/>
            <person name="Andreopoulos W."/>
            <person name="LaButti K."/>
            <person name="Pangilinan J."/>
            <person name="Ruiz-duenas F.J."/>
            <person name="Barrasa J.M."/>
            <person name="Sanchez-Garcia M."/>
            <person name="Camarero S."/>
            <person name="Miyauchi S."/>
            <person name="Serrano A."/>
            <person name="Linde D."/>
            <person name="Babiker R."/>
            <person name="Drula E."/>
            <person name="Ayuso-Fernandez I."/>
            <person name="Pacheco R."/>
            <person name="Padilla G."/>
            <person name="Ferreira P."/>
            <person name="Barriuso J."/>
            <person name="Kellner H."/>
            <person name="Castanera R."/>
            <person name="Alfaro M."/>
            <person name="Ramirez L."/>
            <person name="Pisabarro A.G."/>
            <person name="Kuo A."/>
            <person name="Tritt A."/>
            <person name="Lipzen A."/>
            <person name="He G."/>
            <person name="Yan M."/>
            <person name="Ng V."/>
            <person name="Cullen D."/>
            <person name="Martin F."/>
            <person name="Rosso M.-N."/>
            <person name="Henrissat B."/>
            <person name="Hibbett D."/>
            <person name="Martinez A.T."/>
            <person name="Grigoriev I.V."/>
        </authorList>
    </citation>
    <scope>NUCLEOTIDE SEQUENCE</scope>
    <source>
        <strain evidence="1">AH 44721</strain>
    </source>
</reference>
<protein>
    <submittedName>
        <fullName evidence="1">Uncharacterized protein</fullName>
    </submittedName>
</protein>
<proteinExistence type="predicted"/>
<gene>
    <name evidence="1" type="ORF">CPB84DRAFT_1789532</name>
</gene>
<evidence type="ECO:0000313" key="2">
    <source>
        <dbReference type="Proteomes" id="UP000724874"/>
    </source>
</evidence>